<dbReference type="InterPro" id="IPR029044">
    <property type="entry name" value="Nucleotide-diphossugar_trans"/>
</dbReference>
<gene>
    <name evidence="4" type="ORF">HLI28_10190</name>
</gene>
<evidence type="ECO:0000313" key="5">
    <source>
        <dbReference type="Proteomes" id="UP000557204"/>
    </source>
</evidence>
<dbReference type="AlphaFoldDB" id="A0A849K3M9"/>
<dbReference type="PANTHER" id="PTHR22916">
    <property type="entry name" value="GLYCOSYLTRANSFERASE"/>
    <property type="match status" value="1"/>
</dbReference>
<dbReference type="EMBL" id="JABFAJ010000018">
    <property type="protein sequence ID" value="NNU27908.1"/>
    <property type="molecule type" value="Genomic_DNA"/>
</dbReference>
<dbReference type="SUPFAM" id="SSF53448">
    <property type="entry name" value="Nucleotide-diphospho-sugar transferases"/>
    <property type="match status" value="1"/>
</dbReference>
<protein>
    <submittedName>
        <fullName evidence="4">Glycosyltransferase</fullName>
    </submittedName>
</protein>
<dbReference type="PANTHER" id="PTHR22916:SF3">
    <property type="entry name" value="UDP-GLCNAC:BETAGAL BETA-1,3-N-ACETYLGLUCOSAMINYLTRANSFERASE-LIKE PROTEIN 1"/>
    <property type="match status" value="1"/>
</dbReference>
<keyword evidence="4" id="KW-0808">Transferase</keyword>
<evidence type="ECO:0000259" key="2">
    <source>
        <dbReference type="Pfam" id="PF00535"/>
    </source>
</evidence>
<dbReference type="InterPro" id="IPR001173">
    <property type="entry name" value="Glyco_trans_2-like"/>
</dbReference>
<organism evidence="4 5">
    <name type="scientific">Isoptericola sediminis</name>
    <dbReference type="NCBI Taxonomy" id="2733572"/>
    <lineage>
        <taxon>Bacteria</taxon>
        <taxon>Bacillati</taxon>
        <taxon>Actinomycetota</taxon>
        <taxon>Actinomycetes</taxon>
        <taxon>Micrococcales</taxon>
        <taxon>Promicromonosporaceae</taxon>
        <taxon>Isoptericola</taxon>
    </lineage>
</organism>
<evidence type="ECO:0000256" key="1">
    <source>
        <dbReference type="SAM" id="MobiDB-lite"/>
    </source>
</evidence>
<sequence>MSPAPDVRTVARRPFRAVGLLARRAARVVARRRGPRSTVSVIIPAYNVSRYVEDSVRSVFEQTLDADRIEIIVVDDGSTDDTLAILEKLAAEHPGMRVIAQENSGSASRPRNVALDHATGTYVFCLDADDQLTRWALQELVETADATGSDVVLGKMQGMGGRGQPSTTFRRTVLDAELARDHLFHAMTPHKLFRRSHIERHGLRFPEDISVGEDVLFVAAAELTARRVAILADRPYYLWRLRDDGGHLSKSGAGFETIFEKSSRLVDLIEEHVTSRRTRDALLRRAFRYVYHGMLRSLSFEEDPQVRAVRLDRIRERFGYLWTDGVRAHLEPHLQLPLWLLFAGRDEEALAVARHVRGDVRRLRYVRDGDELVVNLPADLARSVPLEWRRAGPVVTRSTLVSAEPSSDGSPARLRADVEGRRVRTAPDAVAARLLRTPGGAAVDVPATVVGDDRGTARVELDLPMLEPGTWHVQVTPSWGPVVGQPTKVLGPAGDDRGRSEDLGPAQALTVAAGRPVSVRRQD</sequence>
<feature type="region of interest" description="Disordered" evidence="1">
    <location>
        <begin position="483"/>
        <end position="523"/>
    </location>
</feature>
<comment type="caution">
    <text evidence="4">The sequence shown here is derived from an EMBL/GenBank/DDBJ whole genome shotgun (WGS) entry which is preliminary data.</text>
</comment>
<dbReference type="Pfam" id="PF22181">
    <property type="entry name" value="TarS_linker"/>
    <property type="match status" value="1"/>
</dbReference>
<dbReference type="Pfam" id="PF00535">
    <property type="entry name" value="Glycos_transf_2"/>
    <property type="match status" value="1"/>
</dbReference>
<reference evidence="4 5" key="1">
    <citation type="submission" date="2020-05" db="EMBL/GenBank/DDBJ databases">
        <title>Genome sequence of Isoptericola sp. JC619 isolated from Chilika lagoon, India.</title>
        <authorList>
            <person name="Kumar D."/>
            <person name="Appam K."/>
            <person name="Gandham S."/>
            <person name="Uppada J."/>
            <person name="Sasikala C."/>
            <person name="Venkata Ramana C."/>
        </authorList>
    </citation>
    <scope>NUCLEOTIDE SEQUENCE [LARGE SCALE GENOMIC DNA]</scope>
    <source>
        <strain evidence="4 5">JC619</strain>
    </source>
</reference>
<proteinExistence type="predicted"/>
<evidence type="ECO:0000313" key="4">
    <source>
        <dbReference type="EMBL" id="NNU27908.1"/>
    </source>
</evidence>
<dbReference type="InterPro" id="IPR054028">
    <property type="entry name" value="TarS/TarP_linker"/>
</dbReference>
<name>A0A849K3M9_9MICO</name>
<dbReference type="GO" id="GO:0016758">
    <property type="term" value="F:hexosyltransferase activity"/>
    <property type="evidence" value="ECO:0007669"/>
    <property type="project" value="UniProtKB-ARBA"/>
</dbReference>
<keyword evidence="5" id="KW-1185">Reference proteome</keyword>
<evidence type="ECO:0000259" key="3">
    <source>
        <dbReference type="Pfam" id="PF22181"/>
    </source>
</evidence>
<accession>A0A849K3M9</accession>
<feature type="domain" description="TarS/TarP linker" evidence="3">
    <location>
        <begin position="258"/>
        <end position="353"/>
    </location>
</feature>
<dbReference type="Proteomes" id="UP000557204">
    <property type="component" value="Unassembled WGS sequence"/>
</dbReference>
<dbReference type="RefSeq" id="WP_171247403.1">
    <property type="nucleotide sequence ID" value="NZ_JABFAJ010000018.1"/>
</dbReference>
<dbReference type="CDD" id="cd00761">
    <property type="entry name" value="Glyco_tranf_GTA_type"/>
    <property type="match status" value="1"/>
</dbReference>
<feature type="domain" description="Glycosyltransferase 2-like" evidence="2">
    <location>
        <begin position="40"/>
        <end position="198"/>
    </location>
</feature>
<dbReference type="Gene3D" id="3.90.550.10">
    <property type="entry name" value="Spore Coat Polysaccharide Biosynthesis Protein SpsA, Chain A"/>
    <property type="match status" value="1"/>
</dbReference>